<dbReference type="InterPro" id="IPR020902">
    <property type="entry name" value="Actin/actin-like_CS"/>
</dbReference>
<accession>A0AAE2D5Q4</accession>
<dbReference type="SUPFAM" id="SSF53067">
    <property type="entry name" value="Actin-like ATPase domain"/>
    <property type="match status" value="1"/>
</dbReference>
<dbReference type="PROSITE" id="PS01132">
    <property type="entry name" value="ACTINS_ACT_LIKE"/>
    <property type="match status" value="1"/>
</dbReference>
<dbReference type="PRINTS" id="PR00190">
    <property type="entry name" value="ACTIN"/>
</dbReference>
<dbReference type="AlphaFoldDB" id="A0AAE2D5Q4"/>
<dbReference type="InterPro" id="IPR043129">
    <property type="entry name" value="ATPase_NBD"/>
</dbReference>
<sequence length="202" mass="23276">MLGNRPVIVPVTDFEFSPQDPFDEVGVIPHPRKKLFPPNCPLYYDCYSPMGLPLLCPMSLPYIGRPKHVRVMAGALEGDDFIGPKAEEHRGLLSIRYPIEHGIIRDWNDMERIWAYIYGKDQLMVNSEEHPVLLTEAPYNPKRNREKMAEIFFETFSVPALYISMQAILSLLQLISGQYLLKAITILTLKLNQKHSVKMEYQ</sequence>
<evidence type="ECO:0000313" key="3">
    <source>
        <dbReference type="EMBL" id="KAK4471130.1"/>
    </source>
</evidence>
<organism evidence="3 4">
    <name type="scientific">Schistosoma mekongi</name>
    <name type="common">Parasitic worm</name>
    <dbReference type="NCBI Taxonomy" id="38744"/>
    <lineage>
        <taxon>Eukaryota</taxon>
        <taxon>Metazoa</taxon>
        <taxon>Spiralia</taxon>
        <taxon>Lophotrochozoa</taxon>
        <taxon>Platyhelminthes</taxon>
        <taxon>Trematoda</taxon>
        <taxon>Digenea</taxon>
        <taxon>Strigeidida</taxon>
        <taxon>Schistosomatoidea</taxon>
        <taxon>Schistosomatidae</taxon>
        <taxon>Schistosoma</taxon>
    </lineage>
</organism>
<protein>
    <submittedName>
        <fullName evidence="3">Uncharacterized protein</fullName>
    </submittedName>
</protein>
<comment type="caution">
    <text evidence="3">The sequence shown here is derived from an EMBL/GenBank/DDBJ whole genome shotgun (WGS) entry which is preliminary data.</text>
</comment>
<dbReference type="EMBL" id="JALJAT010000003">
    <property type="protein sequence ID" value="KAK4471130.1"/>
    <property type="molecule type" value="Genomic_DNA"/>
</dbReference>
<reference evidence="3" key="1">
    <citation type="submission" date="2022-04" db="EMBL/GenBank/DDBJ databases">
        <authorList>
            <person name="Xu L."/>
            <person name="Lv Z."/>
        </authorList>
    </citation>
    <scope>NUCLEOTIDE SEQUENCE</scope>
    <source>
        <strain evidence="3">LV_2022a</strain>
    </source>
</reference>
<reference evidence="3" key="2">
    <citation type="journal article" date="2023" name="Infect Dis Poverty">
        <title>Chromosome-scale genome of the human blood fluke Schistosoma mekongi and its implications for public health.</title>
        <authorList>
            <person name="Zhou M."/>
            <person name="Xu L."/>
            <person name="Xu D."/>
            <person name="Chen W."/>
            <person name="Khan J."/>
            <person name="Hu Y."/>
            <person name="Huang H."/>
            <person name="Wei H."/>
            <person name="Zhang Y."/>
            <person name="Chusongsang P."/>
            <person name="Tanasarnprasert K."/>
            <person name="Hu X."/>
            <person name="Limpanont Y."/>
            <person name="Lv Z."/>
        </authorList>
    </citation>
    <scope>NUCLEOTIDE SEQUENCE</scope>
    <source>
        <strain evidence="3">LV_2022a</strain>
    </source>
</reference>
<evidence type="ECO:0000256" key="1">
    <source>
        <dbReference type="ARBA" id="ARBA00003520"/>
    </source>
</evidence>
<evidence type="ECO:0000256" key="2">
    <source>
        <dbReference type="RuleBase" id="RU000487"/>
    </source>
</evidence>
<dbReference type="FunFam" id="3.30.420.40:FF:000502">
    <property type="entry name" value="Actin-Related Proteins"/>
    <property type="match status" value="1"/>
</dbReference>
<evidence type="ECO:0000313" key="4">
    <source>
        <dbReference type="Proteomes" id="UP001292079"/>
    </source>
</evidence>
<keyword evidence="4" id="KW-1185">Reference proteome</keyword>
<dbReference type="Proteomes" id="UP001292079">
    <property type="component" value="Unassembled WGS sequence"/>
</dbReference>
<comment type="similarity">
    <text evidence="2">Belongs to the actin family.</text>
</comment>
<gene>
    <name evidence="3" type="ORF">MN116_005526</name>
</gene>
<dbReference type="InterPro" id="IPR004000">
    <property type="entry name" value="Actin"/>
</dbReference>
<comment type="function">
    <text evidence="1">Actins are highly conserved proteins that are involved in various types of cell motility and are ubiquitously expressed in all eukaryotic cells.</text>
</comment>
<dbReference type="Gene3D" id="3.30.420.40">
    <property type="match status" value="1"/>
</dbReference>
<dbReference type="Pfam" id="PF00022">
    <property type="entry name" value="Actin"/>
    <property type="match status" value="1"/>
</dbReference>
<dbReference type="SMART" id="SM00268">
    <property type="entry name" value="ACTIN"/>
    <property type="match status" value="1"/>
</dbReference>
<name>A0AAE2D5Q4_SCHME</name>
<dbReference type="PANTHER" id="PTHR11937">
    <property type="entry name" value="ACTIN"/>
    <property type="match status" value="1"/>
</dbReference>
<proteinExistence type="inferred from homology"/>